<gene>
    <name evidence="1" type="ORF">F5891DRAFT_1192482</name>
</gene>
<dbReference type="AlphaFoldDB" id="A0AAD4HIK6"/>
<comment type="caution">
    <text evidence="1">The sequence shown here is derived from an EMBL/GenBank/DDBJ whole genome shotgun (WGS) entry which is preliminary data.</text>
</comment>
<name>A0AAD4HIK6_9AGAM</name>
<protein>
    <submittedName>
        <fullName evidence="1">Uncharacterized protein</fullName>
    </submittedName>
</protein>
<evidence type="ECO:0000313" key="1">
    <source>
        <dbReference type="EMBL" id="KAG1896834.1"/>
    </source>
</evidence>
<proteinExistence type="predicted"/>
<organism evidence="1 2">
    <name type="scientific">Suillus fuscotomentosus</name>
    <dbReference type="NCBI Taxonomy" id="1912939"/>
    <lineage>
        <taxon>Eukaryota</taxon>
        <taxon>Fungi</taxon>
        <taxon>Dikarya</taxon>
        <taxon>Basidiomycota</taxon>
        <taxon>Agaricomycotina</taxon>
        <taxon>Agaricomycetes</taxon>
        <taxon>Agaricomycetidae</taxon>
        <taxon>Boletales</taxon>
        <taxon>Suillineae</taxon>
        <taxon>Suillaceae</taxon>
        <taxon>Suillus</taxon>
    </lineage>
</organism>
<dbReference type="EMBL" id="JABBWK010000051">
    <property type="protein sequence ID" value="KAG1896834.1"/>
    <property type="molecule type" value="Genomic_DNA"/>
</dbReference>
<evidence type="ECO:0000313" key="2">
    <source>
        <dbReference type="Proteomes" id="UP001195769"/>
    </source>
</evidence>
<dbReference type="GeneID" id="64661908"/>
<dbReference type="RefSeq" id="XP_041222410.1">
    <property type="nucleotide sequence ID" value="XM_041367610.1"/>
</dbReference>
<dbReference type="Proteomes" id="UP001195769">
    <property type="component" value="Unassembled WGS sequence"/>
</dbReference>
<sequence length="159" mass="17847">MYDGEMLRWYYRRYNKAGPMMHAAVDAPQTLFLIDNVVNGFSLHRLEDGACICTYNTNPVKTFHNTVVFGDWATLVVGGSDTGTIRIFDKMMVPLSKYCNMQTGGRVQTVMTYDSPQQPDFGATSTNDAEPTISIWCRKRAISPSDRPLGSEVKNLYGE</sequence>
<accession>A0AAD4HIK6</accession>
<keyword evidence="2" id="KW-1185">Reference proteome</keyword>
<reference evidence="1" key="1">
    <citation type="journal article" date="2020" name="New Phytol.">
        <title>Comparative genomics reveals dynamic genome evolution in host specialist ectomycorrhizal fungi.</title>
        <authorList>
            <person name="Lofgren L.A."/>
            <person name="Nguyen N.H."/>
            <person name="Vilgalys R."/>
            <person name="Ruytinx J."/>
            <person name="Liao H.L."/>
            <person name="Branco S."/>
            <person name="Kuo A."/>
            <person name="LaButti K."/>
            <person name="Lipzen A."/>
            <person name="Andreopoulos W."/>
            <person name="Pangilinan J."/>
            <person name="Riley R."/>
            <person name="Hundley H."/>
            <person name="Na H."/>
            <person name="Barry K."/>
            <person name="Grigoriev I.V."/>
            <person name="Stajich J.E."/>
            <person name="Kennedy P.G."/>
        </authorList>
    </citation>
    <scope>NUCLEOTIDE SEQUENCE</scope>
    <source>
        <strain evidence="1">FC203</strain>
    </source>
</reference>